<name>A0AAV4BYP7_9GAST</name>
<gene>
    <name evidence="1" type="ORF">PoB_005094500</name>
</gene>
<reference evidence="1 2" key="1">
    <citation type="journal article" date="2021" name="Elife">
        <title>Chloroplast acquisition without the gene transfer in kleptoplastic sea slugs, Plakobranchus ocellatus.</title>
        <authorList>
            <person name="Maeda T."/>
            <person name="Takahashi S."/>
            <person name="Yoshida T."/>
            <person name="Shimamura S."/>
            <person name="Takaki Y."/>
            <person name="Nagai Y."/>
            <person name="Toyoda A."/>
            <person name="Suzuki Y."/>
            <person name="Arimoto A."/>
            <person name="Ishii H."/>
            <person name="Satoh N."/>
            <person name="Nishiyama T."/>
            <person name="Hasebe M."/>
            <person name="Maruyama T."/>
            <person name="Minagawa J."/>
            <person name="Obokata J."/>
            <person name="Shigenobu S."/>
        </authorList>
    </citation>
    <scope>NUCLEOTIDE SEQUENCE [LARGE SCALE GENOMIC DNA]</scope>
</reference>
<accession>A0AAV4BYP7</accession>
<evidence type="ECO:0000313" key="1">
    <source>
        <dbReference type="EMBL" id="GFO24440.1"/>
    </source>
</evidence>
<proteinExistence type="predicted"/>
<comment type="caution">
    <text evidence="1">The sequence shown here is derived from an EMBL/GenBank/DDBJ whole genome shotgun (WGS) entry which is preliminary data.</text>
</comment>
<sequence>MPPNPIGTRWNCWYDSVKYHLDHMEECKYSNFIESEMEHARSLAPISLKELSQSQFFAVEENVQNVKAHMKFITEKSEVFVDATALFQSQSPMATSVDSWIATLVPEVSYLTGAPTHFVNLVESAYHRCARLNAEKREGWLCLGVDLDFVSDAMSAVGITRKSFLMPPSDNHSSPVFISNRLVIDMEQFRLSQNLLKKNVIQWLHRLGGLDFKCLPRAIDSCVKTYEKLQKNKHRCQEEFVNFLNGQFKCAVGCDSNSGATAVKETLCKINSNPVWSMLKSIENAFDAGGVTMREMEKYCSEDTPMAQKKREYRHFQPGIFFGGIEA</sequence>
<keyword evidence="2" id="KW-1185">Reference proteome</keyword>
<dbReference type="Proteomes" id="UP000735302">
    <property type="component" value="Unassembled WGS sequence"/>
</dbReference>
<evidence type="ECO:0000313" key="2">
    <source>
        <dbReference type="Proteomes" id="UP000735302"/>
    </source>
</evidence>
<protein>
    <submittedName>
        <fullName evidence="1">Uncharacterized protein</fullName>
    </submittedName>
</protein>
<organism evidence="1 2">
    <name type="scientific">Plakobranchus ocellatus</name>
    <dbReference type="NCBI Taxonomy" id="259542"/>
    <lineage>
        <taxon>Eukaryota</taxon>
        <taxon>Metazoa</taxon>
        <taxon>Spiralia</taxon>
        <taxon>Lophotrochozoa</taxon>
        <taxon>Mollusca</taxon>
        <taxon>Gastropoda</taxon>
        <taxon>Heterobranchia</taxon>
        <taxon>Euthyneura</taxon>
        <taxon>Panpulmonata</taxon>
        <taxon>Sacoglossa</taxon>
        <taxon>Placobranchoidea</taxon>
        <taxon>Plakobranchidae</taxon>
        <taxon>Plakobranchus</taxon>
    </lineage>
</organism>
<dbReference type="EMBL" id="BLXT01005617">
    <property type="protein sequence ID" value="GFO24440.1"/>
    <property type="molecule type" value="Genomic_DNA"/>
</dbReference>
<dbReference type="AlphaFoldDB" id="A0AAV4BYP7"/>